<dbReference type="InterPro" id="IPR011701">
    <property type="entry name" value="MFS"/>
</dbReference>
<dbReference type="Proteomes" id="UP000053237">
    <property type="component" value="Unassembled WGS sequence"/>
</dbReference>
<dbReference type="SUPFAM" id="SSF103473">
    <property type="entry name" value="MFS general substrate transporter"/>
    <property type="match status" value="1"/>
</dbReference>
<evidence type="ECO:0000256" key="2">
    <source>
        <dbReference type="SAM" id="Phobius"/>
    </source>
</evidence>
<dbReference type="PANTHER" id="PTHR23525">
    <property type="entry name" value="TRANSPORTER, PUTATIVE-RELATED"/>
    <property type="match status" value="1"/>
</dbReference>
<feature type="transmembrane region" description="Helical" evidence="2">
    <location>
        <begin position="318"/>
        <end position="336"/>
    </location>
</feature>
<comment type="subcellular location">
    <subcellularLocation>
        <location evidence="1">Membrane</location>
        <topology evidence="1">Multi-pass membrane protein</topology>
    </subcellularLocation>
</comment>
<evidence type="ECO:0000313" key="5">
    <source>
        <dbReference type="Proteomes" id="UP000053237"/>
    </source>
</evidence>
<organism evidence="4 5">
    <name type="scientific">Albugo candida</name>
    <dbReference type="NCBI Taxonomy" id="65357"/>
    <lineage>
        <taxon>Eukaryota</taxon>
        <taxon>Sar</taxon>
        <taxon>Stramenopiles</taxon>
        <taxon>Oomycota</taxon>
        <taxon>Peronosporomycetes</taxon>
        <taxon>Albuginales</taxon>
        <taxon>Albuginaceae</taxon>
        <taxon>Albugo</taxon>
    </lineage>
</organism>
<gene>
    <name evidence="4" type="ORF">BN9_036850</name>
</gene>
<evidence type="ECO:0000256" key="1">
    <source>
        <dbReference type="ARBA" id="ARBA00004141"/>
    </source>
</evidence>
<dbReference type="OrthoDB" id="541403at2759"/>
<dbReference type="Pfam" id="PF07690">
    <property type="entry name" value="MFS_1"/>
    <property type="match status" value="2"/>
</dbReference>
<feature type="transmembrane region" description="Helical" evidence="2">
    <location>
        <begin position="366"/>
        <end position="384"/>
    </location>
</feature>
<keyword evidence="5" id="KW-1185">Reference proteome</keyword>
<feature type="transmembrane region" description="Helical" evidence="2">
    <location>
        <begin position="281"/>
        <end position="306"/>
    </location>
</feature>
<feature type="transmembrane region" description="Helical" evidence="2">
    <location>
        <begin position="63"/>
        <end position="96"/>
    </location>
</feature>
<comment type="caution">
    <text evidence="4">The sequence shown here is derived from an EMBL/GenBank/DDBJ whole genome shotgun (WGS) entry which is preliminary data.</text>
</comment>
<dbReference type="EMBL" id="CAIX01000040">
    <property type="protein sequence ID" value="CCI42901.1"/>
    <property type="molecule type" value="Genomic_DNA"/>
</dbReference>
<dbReference type="GO" id="GO:0022857">
    <property type="term" value="F:transmembrane transporter activity"/>
    <property type="evidence" value="ECO:0007669"/>
    <property type="project" value="InterPro"/>
</dbReference>
<evidence type="ECO:0000313" key="4">
    <source>
        <dbReference type="EMBL" id="CCI42901.1"/>
    </source>
</evidence>
<name>A0A024G7T8_9STRA</name>
<feature type="transmembrane region" description="Helical" evidence="2">
    <location>
        <begin position="430"/>
        <end position="452"/>
    </location>
</feature>
<dbReference type="AlphaFoldDB" id="A0A024G7T8"/>
<dbReference type="InParanoid" id="A0A024G7T8"/>
<feature type="transmembrane region" description="Helical" evidence="2">
    <location>
        <begin position="155"/>
        <end position="176"/>
    </location>
</feature>
<dbReference type="InterPro" id="IPR036259">
    <property type="entry name" value="MFS_trans_sf"/>
</dbReference>
<dbReference type="PROSITE" id="PS50850">
    <property type="entry name" value="MFS"/>
    <property type="match status" value="1"/>
</dbReference>
<evidence type="ECO:0000259" key="3">
    <source>
        <dbReference type="PROSITE" id="PS50850"/>
    </source>
</evidence>
<keyword evidence="2" id="KW-0472">Membrane</keyword>
<dbReference type="GO" id="GO:0016020">
    <property type="term" value="C:membrane"/>
    <property type="evidence" value="ECO:0007669"/>
    <property type="project" value="UniProtKB-SubCell"/>
</dbReference>
<protein>
    <recommendedName>
        <fullName evidence="3">Major facilitator superfamily (MFS) profile domain-containing protein</fullName>
    </recommendedName>
</protein>
<reference evidence="4 5" key="1">
    <citation type="submission" date="2012-05" db="EMBL/GenBank/DDBJ databases">
        <title>Recombination and specialization in a pathogen metapopulation.</title>
        <authorList>
            <person name="Gardiner A."/>
            <person name="Kemen E."/>
            <person name="Schultz-Larsen T."/>
            <person name="MacLean D."/>
            <person name="Van Oosterhout C."/>
            <person name="Jones J.D.G."/>
        </authorList>
    </citation>
    <scope>NUCLEOTIDE SEQUENCE [LARGE SCALE GENOMIC DNA]</scope>
    <source>
        <strain evidence="4 5">Ac Nc2</strain>
    </source>
</reference>
<keyword evidence="2" id="KW-1133">Transmembrane helix</keyword>
<dbReference type="InterPro" id="IPR020846">
    <property type="entry name" value="MFS_dom"/>
</dbReference>
<dbReference type="PANTHER" id="PTHR23525:SF1">
    <property type="entry name" value="NODULIN-LIKE DOMAIN-CONTAINING PROTEIN"/>
    <property type="match status" value="1"/>
</dbReference>
<feature type="transmembrane region" description="Helical" evidence="2">
    <location>
        <begin position="28"/>
        <end position="51"/>
    </location>
</feature>
<feature type="transmembrane region" description="Helical" evidence="2">
    <location>
        <begin position="121"/>
        <end position="143"/>
    </location>
</feature>
<sequence length="466" mass="52641">MLYWFSNSIMMHQVLSGYMYVLTGSNKAMGTLTAIQGIAQVLLALPAGYIADRYRRDRNLKMAAGLGILSAIMTALAIGMSHLGLMYVSFGIWGAFTALQRPAMEAIFADSIPRGRRSFPFTVKFVIMNAGLTLGRLIAIVFFTQHEDDWAFFQLRAVILFGVFTITLSMFPLLYFDDDVSFEIRMKYLVVEKELRSIGRHFDIELSDSIQSVEIHPAGHSHNHTKHDNGLFSSGESERSRLLLSPYESITSPDPIYLSPSKPPGSKKCTLEYLNDSQVPYLLVLSGFIIDNASGLTASFIPFYFFREYDLSPVQMQSLFVIHPACVALFSLFIQWQSKRWGRMPVILVTRVFGSLCLFQMASTQAFRTLVALFLLNAVLIKSAEPLQKSLLMDFLPRQQRARWSSLEEVSMFVCRGSALVGVHLVETKGFQYCIWITSLIYLIGILFETLLVPLTRHARESVEDF</sequence>
<keyword evidence="2" id="KW-0812">Transmembrane</keyword>
<dbReference type="Gene3D" id="1.20.1250.20">
    <property type="entry name" value="MFS general substrate transporter like domains"/>
    <property type="match status" value="2"/>
</dbReference>
<proteinExistence type="predicted"/>
<feature type="domain" description="Major facilitator superfamily (MFS) profile" evidence="3">
    <location>
        <begin position="1"/>
        <end position="457"/>
    </location>
</feature>
<accession>A0A024G7T8</accession>